<protein>
    <submittedName>
        <fullName evidence="1">Uncharacterized protein</fullName>
    </submittedName>
</protein>
<keyword evidence="2" id="KW-1185">Reference proteome</keyword>
<organism evidence="1 2">
    <name type="scientific">Ixodes persulcatus</name>
    <name type="common">Taiga tick</name>
    <dbReference type="NCBI Taxonomy" id="34615"/>
    <lineage>
        <taxon>Eukaryota</taxon>
        <taxon>Metazoa</taxon>
        <taxon>Ecdysozoa</taxon>
        <taxon>Arthropoda</taxon>
        <taxon>Chelicerata</taxon>
        <taxon>Arachnida</taxon>
        <taxon>Acari</taxon>
        <taxon>Parasitiformes</taxon>
        <taxon>Ixodida</taxon>
        <taxon>Ixodoidea</taxon>
        <taxon>Ixodidae</taxon>
        <taxon>Ixodinae</taxon>
        <taxon>Ixodes</taxon>
    </lineage>
</organism>
<gene>
    <name evidence="1" type="ORF">HPB47_008203</name>
</gene>
<dbReference type="Proteomes" id="UP000805193">
    <property type="component" value="Unassembled WGS sequence"/>
</dbReference>
<sequence length="251" mass="27322">MPAWNDCWKNPETQLGDTHSPGDKGGRKRASGAADRRSPANVKATVQLLRRDRPDLLTPQARALIQPPRVQAAATNATQGPAVVAGQTPSTSACGLPHARRCSSGRRDCSRARARRPCSTAQKNPRPQATRSPTFEGRGDHGQKGTEHSPRGSSDKKTRMARGKGRATSSWMVSDGTAEDMALPPDRPTLCYAPRDVYSSSEKQLDVAFQNNFPAGDCIGGHGHKNTRPRRQVHVVRNDSNGCWRRFGSLR</sequence>
<feature type="non-terminal residue" evidence="1">
    <location>
        <position position="251"/>
    </location>
</feature>
<accession>A0AC60P5Q6</accession>
<proteinExistence type="predicted"/>
<name>A0AC60P5Q6_IXOPE</name>
<comment type="caution">
    <text evidence="1">The sequence shown here is derived from an EMBL/GenBank/DDBJ whole genome shotgun (WGS) entry which is preliminary data.</text>
</comment>
<dbReference type="EMBL" id="JABSTQ010011160">
    <property type="protein sequence ID" value="KAG0414629.1"/>
    <property type="molecule type" value="Genomic_DNA"/>
</dbReference>
<reference evidence="1 2" key="1">
    <citation type="journal article" date="2020" name="Cell">
        <title>Large-Scale Comparative Analyses of Tick Genomes Elucidate Their Genetic Diversity and Vector Capacities.</title>
        <authorList>
            <consortium name="Tick Genome and Microbiome Consortium (TIGMIC)"/>
            <person name="Jia N."/>
            <person name="Wang J."/>
            <person name="Shi W."/>
            <person name="Du L."/>
            <person name="Sun Y."/>
            <person name="Zhan W."/>
            <person name="Jiang J.F."/>
            <person name="Wang Q."/>
            <person name="Zhang B."/>
            <person name="Ji P."/>
            <person name="Bell-Sakyi L."/>
            <person name="Cui X.M."/>
            <person name="Yuan T.T."/>
            <person name="Jiang B.G."/>
            <person name="Yang W.F."/>
            <person name="Lam T.T."/>
            <person name="Chang Q.C."/>
            <person name="Ding S.J."/>
            <person name="Wang X.J."/>
            <person name="Zhu J.G."/>
            <person name="Ruan X.D."/>
            <person name="Zhao L."/>
            <person name="Wei J.T."/>
            <person name="Ye R.Z."/>
            <person name="Que T.C."/>
            <person name="Du C.H."/>
            <person name="Zhou Y.H."/>
            <person name="Cheng J.X."/>
            <person name="Dai P.F."/>
            <person name="Guo W.B."/>
            <person name="Han X.H."/>
            <person name="Huang E.J."/>
            <person name="Li L.F."/>
            <person name="Wei W."/>
            <person name="Gao Y.C."/>
            <person name="Liu J.Z."/>
            <person name="Shao H.Z."/>
            <person name="Wang X."/>
            <person name="Wang C.C."/>
            <person name="Yang T.C."/>
            <person name="Huo Q.B."/>
            <person name="Li W."/>
            <person name="Chen H.Y."/>
            <person name="Chen S.E."/>
            <person name="Zhou L.G."/>
            <person name="Ni X.B."/>
            <person name="Tian J.H."/>
            <person name="Sheng Y."/>
            <person name="Liu T."/>
            <person name="Pan Y.S."/>
            <person name="Xia L.Y."/>
            <person name="Li J."/>
            <person name="Zhao F."/>
            <person name="Cao W.C."/>
        </authorList>
    </citation>
    <scope>NUCLEOTIDE SEQUENCE [LARGE SCALE GENOMIC DNA]</scope>
    <source>
        <strain evidence="1">Iper-2018</strain>
    </source>
</reference>
<evidence type="ECO:0000313" key="1">
    <source>
        <dbReference type="EMBL" id="KAG0414629.1"/>
    </source>
</evidence>
<evidence type="ECO:0000313" key="2">
    <source>
        <dbReference type="Proteomes" id="UP000805193"/>
    </source>
</evidence>